<dbReference type="InterPro" id="IPR050155">
    <property type="entry name" value="HAD-like_hydrolase_sf"/>
</dbReference>
<dbReference type="Proteomes" id="UP000681162">
    <property type="component" value="Unassembled WGS sequence"/>
</dbReference>
<dbReference type="SFLD" id="SFLDG01129">
    <property type="entry name" value="C1.5:_HAD__Beta-PGM__Phosphata"/>
    <property type="match status" value="1"/>
</dbReference>
<sequence length="218" mass="24463">MINTVLFDLDGTIIDTNELIISSFIHVMGKNFPGQPYAREQIIPYMGMTLEHQLQTFSGRQEVEDLVADYREFNYAHHDSMVAEFPRVHEVISTLHAEGIRLGVVTTKIRPTTLRALEMFKLKQYMDVIVTVQDVEHPKPHPEPVLTAIEQLGADPACTVMVGDSPADIKSAKAAGVLAAGVAWSLKGEEELRKYEPNVILQDMTDLYSLLGWESKLR</sequence>
<evidence type="ECO:0000313" key="1">
    <source>
        <dbReference type="EMBL" id="GIO38239.1"/>
    </source>
</evidence>
<dbReference type="GO" id="GO:0005829">
    <property type="term" value="C:cytosol"/>
    <property type="evidence" value="ECO:0007669"/>
    <property type="project" value="TreeGrafter"/>
</dbReference>
<dbReference type="GO" id="GO:0008967">
    <property type="term" value="F:phosphoglycolate phosphatase activity"/>
    <property type="evidence" value="ECO:0007669"/>
    <property type="project" value="TreeGrafter"/>
</dbReference>
<reference evidence="1 2" key="1">
    <citation type="submission" date="2021-03" db="EMBL/GenBank/DDBJ databases">
        <title>Antimicrobial resistance genes in bacteria isolated from Japanese honey, and their potential for conferring macrolide and lincosamide resistance in the American foulbrood pathogen Paenibacillus larvae.</title>
        <authorList>
            <person name="Okamoto M."/>
            <person name="Kumagai M."/>
            <person name="Kanamori H."/>
            <person name="Takamatsu D."/>
        </authorList>
    </citation>
    <scope>NUCLEOTIDE SEQUENCE [LARGE SCALE GENOMIC DNA]</scope>
    <source>
        <strain evidence="1 2">J41TS12</strain>
    </source>
</reference>
<organism evidence="1 2">
    <name type="scientific">Paenibacillus antibioticophila</name>
    <dbReference type="NCBI Taxonomy" id="1274374"/>
    <lineage>
        <taxon>Bacteria</taxon>
        <taxon>Bacillati</taxon>
        <taxon>Bacillota</taxon>
        <taxon>Bacilli</taxon>
        <taxon>Bacillales</taxon>
        <taxon>Paenibacillaceae</taxon>
        <taxon>Paenibacillus</taxon>
    </lineage>
</organism>
<keyword evidence="2" id="KW-1185">Reference proteome</keyword>
<gene>
    <name evidence="1" type="primary">ppaX</name>
    <name evidence="1" type="ORF">J41TS12_31000</name>
</gene>
<dbReference type="PANTHER" id="PTHR43434">
    <property type="entry name" value="PHOSPHOGLYCOLATE PHOSPHATASE"/>
    <property type="match status" value="1"/>
</dbReference>
<dbReference type="Pfam" id="PF13419">
    <property type="entry name" value="HAD_2"/>
    <property type="match status" value="1"/>
</dbReference>
<dbReference type="AlphaFoldDB" id="A0A919XSI7"/>
<dbReference type="SFLD" id="SFLDS00003">
    <property type="entry name" value="Haloacid_Dehalogenase"/>
    <property type="match status" value="1"/>
</dbReference>
<dbReference type="SUPFAM" id="SSF56784">
    <property type="entry name" value="HAD-like"/>
    <property type="match status" value="1"/>
</dbReference>
<dbReference type="NCBIfam" id="TIGR01549">
    <property type="entry name" value="HAD-SF-IA-v1"/>
    <property type="match status" value="1"/>
</dbReference>
<name>A0A919XSI7_9BACL</name>
<evidence type="ECO:0000313" key="2">
    <source>
        <dbReference type="Proteomes" id="UP000681162"/>
    </source>
</evidence>
<dbReference type="InterPro" id="IPR023198">
    <property type="entry name" value="PGP-like_dom2"/>
</dbReference>
<dbReference type="Gene3D" id="3.40.50.1000">
    <property type="entry name" value="HAD superfamily/HAD-like"/>
    <property type="match status" value="1"/>
</dbReference>
<dbReference type="InterPro" id="IPR041492">
    <property type="entry name" value="HAD_2"/>
</dbReference>
<dbReference type="InterPro" id="IPR006439">
    <property type="entry name" value="HAD-SF_hydro_IA"/>
</dbReference>
<dbReference type="Gene3D" id="1.10.150.240">
    <property type="entry name" value="Putative phosphatase, domain 2"/>
    <property type="match status" value="1"/>
</dbReference>
<dbReference type="FunFam" id="3.40.50.1000:FF:000022">
    <property type="entry name" value="Phosphoglycolate phosphatase"/>
    <property type="match status" value="1"/>
</dbReference>
<dbReference type="SFLD" id="SFLDG01135">
    <property type="entry name" value="C1.5.6:_HAD__Beta-PGM__Phospha"/>
    <property type="match status" value="1"/>
</dbReference>
<dbReference type="GO" id="GO:0006281">
    <property type="term" value="P:DNA repair"/>
    <property type="evidence" value="ECO:0007669"/>
    <property type="project" value="TreeGrafter"/>
</dbReference>
<dbReference type="NCBIfam" id="TIGR01509">
    <property type="entry name" value="HAD-SF-IA-v3"/>
    <property type="match status" value="1"/>
</dbReference>
<dbReference type="EMBL" id="BORR01000011">
    <property type="protein sequence ID" value="GIO38239.1"/>
    <property type="molecule type" value="Genomic_DNA"/>
</dbReference>
<dbReference type="RefSeq" id="WP_212940373.1">
    <property type="nucleotide sequence ID" value="NZ_BORR01000011.1"/>
</dbReference>
<proteinExistence type="predicted"/>
<comment type="caution">
    <text evidence="1">The sequence shown here is derived from an EMBL/GenBank/DDBJ whole genome shotgun (WGS) entry which is preliminary data.</text>
</comment>
<dbReference type="NCBIfam" id="NF009804">
    <property type="entry name" value="PRK13288.1"/>
    <property type="match status" value="1"/>
</dbReference>
<protein>
    <submittedName>
        <fullName evidence="1">Pyrophosphatase PpaX</fullName>
    </submittedName>
</protein>
<accession>A0A919XSI7</accession>
<dbReference type="PANTHER" id="PTHR43434:SF26">
    <property type="entry name" value="PYROPHOSPHATASE PPAX"/>
    <property type="match status" value="1"/>
</dbReference>
<dbReference type="InterPro" id="IPR023214">
    <property type="entry name" value="HAD_sf"/>
</dbReference>
<dbReference type="InterPro" id="IPR036412">
    <property type="entry name" value="HAD-like_sf"/>
</dbReference>